<proteinExistence type="predicted"/>
<dbReference type="Gene3D" id="3.20.180.10">
    <property type="entry name" value="PNP-oxidase-like"/>
    <property type="match status" value="1"/>
</dbReference>
<dbReference type="InterPro" id="IPR037119">
    <property type="entry name" value="Haem_oxidase_HugZ-like_sf"/>
</dbReference>
<sequence length="236" mass="25006">MPLVRSPRTQRDPYSVAARARSVLACPAAADLRRDGLPVDLAEEVLGLDDDAGRPTLVCRADAALLTAAARREVVSLHLTGGVDAGDPAQADQLHLTGRLALGVSERCGSCPEEHRVAVLEPSAVVLTVRGRATPVPVADFLSEEHVLNRGYLTRAAQHATTCHGEELRRAVSRRTGLPPARLLAASLGALTPAGVDLRWIDAEGAHSERLRFSPPAATPAELGEMLRRHLDGGVC</sequence>
<organism evidence="1">
    <name type="scientific">freshwater metagenome</name>
    <dbReference type="NCBI Taxonomy" id="449393"/>
    <lineage>
        <taxon>unclassified sequences</taxon>
        <taxon>metagenomes</taxon>
        <taxon>ecological metagenomes</taxon>
    </lineage>
</organism>
<accession>A0A6J6T385</accession>
<evidence type="ECO:0000313" key="1">
    <source>
        <dbReference type="EMBL" id="CAB4740839.1"/>
    </source>
</evidence>
<dbReference type="AlphaFoldDB" id="A0A6J6T385"/>
<reference evidence="1" key="1">
    <citation type="submission" date="2020-05" db="EMBL/GenBank/DDBJ databases">
        <authorList>
            <person name="Chiriac C."/>
            <person name="Salcher M."/>
            <person name="Ghai R."/>
            <person name="Kavagutti S V."/>
        </authorList>
    </citation>
    <scope>NUCLEOTIDE SEQUENCE</scope>
</reference>
<gene>
    <name evidence="1" type="ORF">UFOPK2761_01263</name>
</gene>
<dbReference type="EMBL" id="CAEZYQ010000008">
    <property type="protein sequence ID" value="CAB4740839.1"/>
    <property type="molecule type" value="Genomic_DNA"/>
</dbReference>
<protein>
    <submittedName>
        <fullName evidence="1">Unannotated protein</fullName>
    </submittedName>
</protein>
<name>A0A6J6T385_9ZZZZ</name>